<evidence type="ECO:0000313" key="5">
    <source>
        <dbReference type="EMBL" id="KAG5683529.1"/>
    </source>
</evidence>
<evidence type="ECO:0000256" key="3">
    <source>
        <dbReference type="SAM" id="MobiDB-lite"/>
    </source>
</evidence>
<dbReference type="EMBL" id="JADBJN010000001">
    <property type="protein sequence ID" value="KAG5683529.1"/>
    <property type="molecule type" value="Genomic_DNA"/>
</dbReference>
<dbReference type="Proteomes" id="UP001107558">
    <property type="component" value="Chromosome 1"/>
</dbReference>
<accession>A0A9J6CMR5</accession>
<protein>
    <recommendedName>
        <fullName evidence="4">FAM192A/Fyv6 N-terminal domain-containing protein</fullName>
    </recommendedName>
</protein>
<evidence type="ECO:0000313" key="6">
    <source>
        <dbReference type="Proteomes" id="UP001107558"/>
    </source>
</evidence>
<organism evidence="5 6">
    <name type="scientific">Polypedilum vanderplanki</name>
    <name type="common">Sleeping chironomid midge</name>
    <dbReference type="NCBI Taxonomy" id="319348"/>
    <lineage>
        <taxon>Eukaryota</taxon>
        <taxon>Metazoa</taxon>
        <taxon>Ecdysozoa</taxon>
        <taxon>Arthropoda</taxon>
        <taxon>Hexapoda</taxon>
        <taxon>Insecta</taxon>
        <taxon>Pterygota</taxon>
        <taxon>Neoptera</taxon>
        <taxon>Endopterygota</taxon>
        <taxon>Diptera</taxon>
        <taxon>Nematocera</taxon>
        <taxon>Chironomoidea</taxon>
        <taxon>Chironomidae</taxon>
        <taxon>Chironominae</taxon>
        <taxon>Polypedilum</taxon>
        <taxon>Polypedilum</taxon>
    </lineage>
</organism>
<name>A0A9J6CMR5_POLVA</name>
<sequence length="201" mass="23324">MNFESEKDIKEQNEVHVEAWNQVCQTLKGNQNETEKEYDSRPLYQRLMERKEKDETKLKEANTMLIDQERASDIEFINEINKIQFMNAIHLMQNDKRAIEEFKVAVMQCKEDEYKALKDKSTKSMKLRNMNTTNKQKELISKAIKKGPRSSLKTIAVLPGIGNYELSDTSSSSTSSESDRDELDTIILPRPAKKQKDEAED</sequence>
<comment type="caution">
    <text evidence="5">The sequence shown here is derived from an EMBL/GenBank/DDBJ whole genome shotgun (WGS) entry which is preliminary data.</text>
</comment>
<keyword evidence="6" id="KW-1185">Reference proteome</keyword>
<evidence type="ECO:0000256" key="1">
    <source>
        <dbReference type="ARBA" id="ARBA00004123"/>
    </source>
</evidence>
<feature type="region of interest" description="Disordered" evidence="3">
    <location>
        <begin position="163"/>
        <end position="201"/>
    </location>
</feature>
<evidence type="ECO:0000256" key="2">
    <source>
        <dbReference type="ARBA" id="ARBA00023242"/>
    </source>
</evidence>
<dbReference type="Pfam" id="PF10187">
    <property type="entry name" value="FAM192A_Fyv6_N"/>
    <property type="match status" value="1"/>
</dbReference>
<feature type="compositionally biased region" description="Low complexity" evidence="3">
    <location>
        <begin position="165"/>
        <end position="176"/>
    </location>
</feature>
<reference evidence="5" key="1">
    <citation type="submission" date="2021-03" db="EMBL/GenBank/DDBJ databases">
        <title>Chromosome level genome of the anhydrobiotic midge Polypedilum vanderplanki.</title>
        <authorList>
            <person name="Yoshida Y."/>
            <person name="Kikawada T."/>
            <person name="Gusev O."/>
        </authorList>
    </citation>
    <scope>NUCLEOTIDE SEQUENCE</scope>
    <source>
        <strain evidence="5">NIAS01</strain>
        <tissue evidence="5">Whole body or cell culture</tissue>
    </source>
</reference>
<keyword evidence="2" id="KW-0539">Nucleus</keyword>
<dbReference type="GO" id="GO:0005634">
    <property type="term" value="C:nucleus"/>
    <property type="evidence" value="ECO:0007669"/>
    <property type="project" value="UniProtKB-SubCell"/>
</dbReference>
<dbReference type="AlphaFoldDB" id="A0A9J6CMR5"/>
<dbReference type="InterPro" id="IPR019331">
    <property type="entry name" value="FAM192A/Fyv6_N"/>
</dbReference>
<comment type="subcellular location">
    <subcellularLocation>
        <location evidence="1">Nucleus</location>
    </subcellularLocation>
</comment>
<feature type="domain" description="FAM192A/Fyv6 N-terminal" evidence="4">
    <location>
        <begin position="3"/>
        <end position="103"/>
    </location>
</feature>
<evidence type="ECO:0000259" key="4">
    <source>
        <dbReference type="Pfam" id="PF10187"/>
    </source>
</evidence>
<proteinExistence type="predicted"/>
<gene>
    <name evidence="5" type="ORF">PVAND_012803</name>
</gene>